<keyword evidence="6" id="KW-0808">Transferase</keyword>
<dbReference type="InterPro" id="IPR008266">
    <property type="entry name" value="Tyr_kinase_AS"/>
</dbReference>
<evidence type="ECO:0000313" key="17">
    <source>
        <dbReference type="Proteomes" id="UP001359485"/>
    </source>
</evidence>
<evidence type="ECO:0000313" key="16">
    <source>
        <dbReference type="EMBL" id="KAK6621732.1"/>
    </source>
</evidence>
<evidence type="ECO:0000259" key="15">
    <source>
        <dbReference type="PROSITE" id="PS50011"/>
    </source>
</evidence>
<dbReference type="PANTHER" id="PTHR46485">
    <property type="entry name" value="LIM DOMAIN KINASE 1"/>
    <property type="match status" value="1"/>
</dbReference>
<dbReference type="Proteomes" id="UP001359485">
    <property type="component" value="Unassembled WGS sequence"/>
</dbReference>
<feature type="region of interest" description="Disordered" evidence="14">
    <location>
        <begin position="311"/>
        <end position="330"/>
    </location>
</feature>
<dbReference type="InterPro" id="IPR050940">
    <property type="entry name" value="Actin_reg-Ser/Thr_kinase"/>
</dbReference>
<keyword evidence="7" id="KW-0547">Nucleotide-binding</keyword>
<gene>
    <name evidence="16" type="ORF">RUM44_001539</name>
</gene>
<evidence type="ECO:0000256" key="12">
    <source>
        <dbReference type="ARBA" id="ARBA00049308"/>
    </source>
</evidence>
<evidence type="ECO:0000256" key="7">
    <source>
        <dbReference type="ARBA" id="ARBA00022741"/>
    </source>
</evidence>
<reference evidence="16 17" key="1">
    <citation type="submission" date="2023-09" db="EMBL/GenBank/DDBJ databases">
        <title>Genomes of two closely related lineages of the louse Polyplax serrata with different host specificities.</title>
        <authorList>
            <person name="Martinu J."/>
            <person name="Tarabai H."/>
            <person name="Stefka J."/>
            <person name="Hypsa V."/>
        </authorList>
    </citation>
    <scope>NUCLEOTIDE SEQUENCE [LARGE SCALE GENOMIC DNA]</scope>
    <source>
        <strain evidence="16">98ZLc_SE</strain>
    </source>
</reference>
<feature type="compositionally biased region" description="Polar residues" evidence="14">
    <location>
        <begin position="542"/>
        <end position="558"/>
    </location>
</feature>
<evidence type="ECO:0000256" key="2">
    <source>
        <dbReference type="ARBA" id="ARBA00001946"/>
    </source>
</evidence>
<feature type="domain" description="Protein kinase" evidence="15">
    <location>
        <begin position="2"/>
        <end position="273"/>
    </location>
</feature>
<dbReference type="InterPro" id="IPR000719">
    <property type="entry name" value="Prot_kinase_dom"/>
</dbReference>
<evidence type="ECO:0000256" key="14">
    <source>
        <dbReference type="SAM" id="MobiDB-lite"/>
    </source>
</evidence>
<evidence type="ECO:0000256" key="6">
    <source>
        <dbReference type="ARBA" id="ARBA00022679"/>
    </source>
</evidence>
<keyword evidence="9" id="KW-0067">ATP-binding</keyword>
<evidence type="ECO:0000256" key="3">
    <source>
        <dbReference type="ARBA" id="ARBA00005843"/>
    </source>
</evidence>
<dbReference type="InterPro" id="IPR011009">
    <property type="entry name" value="Kinase-like_dom_sf"/>
</dbReference>
<comment type="catalytic activity">
    <reaction evidence="11">
        <text>L-seryl-[protein] + ATP = O-phospho-L-seryl-[protein] + ADP + H(+)</text>
        <dbReference type="Rhea" id="RHEA:17989"/>
        <dbReference type="Rhea" id="RHEA-COMP:9863"/>
        <dbReference type="Rhea" id="RHEA-COMP:11604"/>
        <dbReference type="ChEBI" id="CHEBI:15378"/>
        <dbReference type="ChEBI" id="CHEBI:29999"/>
        <dbReference type="ChEBI" id="CHEBI:30616"/>
        <dbReference type="ChEBI" id="CHEBI:83421"/>
        <dbReference type="ChEBI" id="CHEBI:456216"/>
        <dbReference type="EC" id="2.7.12.1"/>
    </reaction>
</comment>
<evidence type="ECO:0000256" key="8">
    <source>
        <dbReference type="ARBA" id="ARBA00022777"/>
    </source>
</evidence>
<feature type="region of interest" description="Disordered" evidence="14">
    <location>
        <begin position="928"/>
        <end position="971"/>
    </location>
</feature>
<comment type="caution">
    <text evidence="16">The sequence shown here is derived from an EMBL/GenBank/DDBJ whole genome shotgun (WGS) entry which is preliminary data.</text>
</comment>
<name>A0ABR1AKB0_POLSC</name>
<dbReference type="InterPro" id="IPR001245">
    <property type="entry name" value="Ser-Thr/Tyr_kinase_cat_dom"/>
</dbReference>
<comment type="similarity">
    <text evidence="3">Belongs to the protein kinase superfamily. TKL Ser/Thr protein kinase family.</text>
</comment>
<keyword evidence="5" id="KW-0723">Serine/threonine-protein kinase</keyword>
<dbReference type="EC" id="2.7.12.1" evidence="4"/>
<dbReference type="Pfam" id="PF07714">
    <property type="entry name" value="PK_Tyr_Ser-Thr"/>
    <property type="match status" value="1"/>
</dbReference>
<evidence type="ECO:0000256" key="4">
    <source>
        <dbReference type="ARBA" id="ARBA00013203"/>
    </source>
</evidence>
<evidence type="ECO:0000256" key="13">
    <source>
        <dbReference type="ARBA" id="ARBA00051680"/>
    </source>
</evidence>
<dbReference type="PROSITE" id="PS50011">
    <property type="entry name" value="PROTEIN_KINASE_DOM"/>
    <property type="match status" value="1"/>
</dbReference>
<sequence>MSLKLSIDGGGMNGGVSSCKRFTIQHLAASAFGVTHKVTGSVMVLKMNLLRSNRPNMLKEVQLMNKLKHNNILNFRGVCVHEGQLHALTEYINGGSLEQLIQSRNIELPYLTRQQLALDIARGMEYLHGKGVFHRDLTSKNVLIKKSDSGSMMAVVGDFGLAAKIPDPKCKYRLPTVGSAYWMSPECLKGQWYNEKSDIFSYGIVLCEMIARIEADPDVLPRTDNFGLDYLAFSELCGPCPPHFLKLAFSCSTFEPKSRPSFTEIVKTLEKLIPEYEELLKKEAEEEIKLVPGGSLNNLIDVTDKGGITTRSEEVISNSNSSSKDVSHRRKLHHRRSLSEDVANIVFPKHTAPSDKARCHYMTTPKQVAGSQILANPMFIGESMCQADPHYKPRVSGEKGSRSNPFLTLVQFRGAKKIVASQMVNTSKDSQAATLESPTFYLHSDLFSSCFELPSPFYGITPPSSPVTGSGFDGKAKKDTGCCGCCCKEGCDCKWEKVAGSGKRVFAGSDALASTVTGVQNQYSELSSSSPKGVSRCCCQKSSAEPASSPTGRPTSGDWQGRRLRFSPKSSTSLPNSPPFQRKFNFLAQEVKQLPCLSVAVGMPKKLTKSRTVPLIDDNESTDSRKVLTDSSGTLKTDAEDCETEKQSNRECCRSSKSLPEKFLFQENVKEQCSSASKSEKKVRGIESSDLGSLLTSRISTSSSNLLETTADEAFLMASSVQLRRRGSCESGFFSCVGEDYGTSGNEVLSSCEYVLPSSRQKHLDNSSATLSSSSAASSLFLLDDSLSTTTVSSLRSGSGDFNDVDDLPSRFAHHLFPTKRPSSSIYTDSSEDVSSLGELDDRNQSRYQSHQISKIVEYFERKQTNGMFGTVNGVRNDTFCSGRTCRGNISNVEFQRNIERFDPSKVSDEAAEDGKIKWDGLEGKFKKSGMGLTQKGRSWTRQDSPEPDGEEDKSSSSKAPGKKFGPQNAAETPYHHDLCRKFEGGCSASISDAIRKSKIELLRKSLERGTLQVPGINPTLSSKSGVSGTANERNVTRPLAARLMICEGAVKSKLPLFDKK</sequence>
<comment type="cofactor">
    <cofactor evidence="1">
        <name>Mn(2+)</name>
        <dbReference type="ChEBI" id="CHEBI:29035"/>
    </cofactor>
</comment>
<dbReference type="PANTHER" id="PTHR46485:SF5">
    <property type="entry name" value="CENTER DIVIDER, ISOFORM A"/>
    <property type="match status" value="1"/>
</dbReference>
<keyword evidence="17" id="KW-1185">Reference proteome</keyword>
<evidence type="ECO:0000256" key="1">
    <source>
        <dbReference type="ARBA" id="ARBA00001936"/>
    </source>
</evidence>
<evidence type="ECO:0000256" key="5">
    <source>
        <dbReference type="ARBA" id="ARBA00022527"/>
    </source>
</evidence>
<proteinExistence type="inferred from homology"/>
<dbReference type="SUPFAM" id="SSF56112">
    <property type="entry name" value="Protein kinase-like (PK-like)"/>
    <property type="match status" value="1"/>
</dbReference>
<keyword evidence="8" id="KW-0418">Kinase</keyword>
<dbReference type="Gene3D" id="1.10.510.10">
    <property type="entry name" value="Transferase(Phosphotransferase) domain 1"/>
    <property type="match status" value="1"/>
</dbReference>
<feature type="region of interest" description="Disordered" evidence="14">
    <location>
        <begin position="542"/>
        <end position="578"/>
    </location>
</feature>
<comment type="cofactor">
    <cofactor evidence="2">
        <name>Mg(2+)</name>
        <dbReference type="ChEBI" id="CHEBI:18420"/>
    </cofactor>
</comment>
<dbReference type="Gene3D" id="3.30.200.20">
    <property type="entry name" value="Phosphorylase Kinase, domain 1"/>
    <property type="match status" value="1"/>
</dbReference>
<dbReference type="PROSITE" id="PS00109">
    <property type="entry name" value="PROTEIN_KINASE_TYR"/>
    <property type="match status" value="1"/>
</dbReference>
<accession>A0ABR1AKB0</accession>
<evidence type="ECO:0000256" key="11">
    <source>
        <dbReference type="ARBA" id="ARBA00049003"/>
    </source>
</evidence>
<comment type="catalytic activity">
    <reaction evidence="12">
        <text>L-threonyl-[protein] + ATP = O-phospho-L-threonyl-[protein] + ADP + H(+)</text>
        <dbReference type="Rhea" id="RHEA:46608"/>
        <dbReference type="Rhea" id="RHEA-COMP:11060"/>
        <dbReference type="Rhea" id="RHEA-COMP:11605"/>
        <dbReference type="ChEBI" id="CHEBI:15378"/>
        <dbReference type="ChEBI" id="CHEBI:30013"/>
        <dbReference type="ChEBI" id="CHEBI:30616"/>
        <dbReference type="ChEBI" id="CHEBI:61977"/>
        <dbReference type="ChEBI" id="CHEBI:456216"/>
        <dbReference type="EC" id="2.7.12.1"/>
    </reaction>
</comment>
<dbReference type="EMBL" id="JAWJWF010000047">
    <property type="protein sequence ID" value="KAK6621732.1"/>
    <property type="molecule type" value="Genomic_DNA"/>
</dbReference>
<dbReference type="PRINTS" id="PR00109">
    <property type="entry name" value="TYRKINASE"/>
</dbReference>
<evidence type="ECO:0000256" key="10">
    <source>
        <dbReference type="ARBA" id="ARBA00023211"/>
    </source>
</evidence>
<protein>
    <recommendedName>
        <fullName evidence="4">dual-specificity kinase</fullName>
        <ecNumber evidence="4">2.7.12.1</ecNumber>
    </recommendedName>
</protein>
<dbReference type="PROSITE" id="PS51257">
    <property type="entry name" value="PROKAR_LIPOPROTEIN"/>
    <property type="match status" value="1"/>
</dbReference>
<evidence type="ECO:0000256" key="9">
    <source>
        <dbReference type="ARBA" id="ARBA00022840"/>
    </source>
</evidence>
<feature type="region of interest" description="Disordered" evidence="14">
    <location>
        <begin position="822"/>
        <end position="848"/>
    </location>
</feature>
<organism evidence="16 17">
    <name type="scientific">Polyplax serrata</name>
    <name type="common">Common mouse louse</name>
    <dbReference type="NCBI Taxonomy" id="468196"/>
    <lineage>
        <taxon>Eukaryota</taxon>
        <taxon>Metazoa</taxon>
        <taxon>Ecdysozoa</taxon>
        <taxon>Arthropoda</taxon>
        <taxon>Hexapoda</taxon>
        <taxon>Insecta</taxon>
        <taxon>Pterygota</taxon>
        <taxon>Neoptera</taxon>
        <taxon>Paraneoptera</taxon>
        <taxon>Psocodea</taxon>
        <taxon>Troctomorpha</taxon>
        <taxon>Phthiraptera</taxon>
        <taxon>Anoplura</taxon>
        <taxon>Polyplacidae</taxon>
        <taxon>Polyplax</taxon>
    </lineage>
</organism>
<comment type="catalytic activity">
    <reaction evidence="13">
        <text>L-tyrosyl-[protein] + ATP = O-phospho-L-tyrosyl-[protein] + ADP + H(+)</text>
        <dbReference type="Rhea" id="RHEA:10596"/>
        <dbReference type="Rhea" id="RHEA-COMP:10136"/>
        <dbReference type="Rhea" id="RHEA-COMP:20101"/>
        <dbReference type="ChEBI" id="CHEBI:15378"/>
        <dbReference type="ChEBI" id="CHEBI:30616"/>
        <dbReference type="ChEBI" id="CHEBI:46858"/>
        <dbReference type="ChEBI" id="CHEBI:61978"/>
        <dbReference type="ChEBI" id="CHEBI:456216"/>
        <dbReference type="EC" id="2.7.12.1"/>
    </reaction>
</comment>
<keyword evidence="10" id="KW-0464">Manganese</keyword>